<keyword evidence="9" id="KW-1185">Reference proteome</keyword>
<proteinExistence type="inferred from homology"/>
<evidence type="ECO:0000256" key="3">
    <source>
        <dbReference type="ARBA" id="ARBA00022679"/>
    </source>
</evidence>
<gene>
    <name evidence="8" type="ORF">GLAREA_07063</name>
</gene>
<dbReference type="GeneID" id="19466116"/>
<protein>
    <recommendedName>
        <fullName evidence="10">Mannosyl phosphorylinositol ceramide synthase SUR1</fullName>
    </recommendedName>
</protein>
<dbReference type="EMBL" id="KE145357">
    <property type="protein sequence ID" value="EPE34050.1"/>
    <property type="molecule type" value="Genomic_DNA"/>
</dbReference>
<dbReference type="SUPFAM" id="SSF53448">
    <property type="entry name" value="Nucleotide-diphospho-sugar transferases"/>
    <property type="match status" value="1"/>
</dbReference>
<dbReference type="RefSeq" id="XP_008079202.1">
    <property type="nucleotide sequence ID" value="XM_008081011.1"/>
</dbReference>
<evidence type="ECO:0000256" key="1">
    <source>
        <dbReference type="ARBA" id="ARBA00004141"/>
    </source>
</evidence>
<evidence type="ECO:0000313" key="9">
    <source>
        <dbReference type="Proteomes" id="UP000016922"/>
    </source>
</evidence>
<dbReference type="GO" id="GO:0000030">
    <property type="term" value="F:mannosyltransferase activity"/>
    <property type="evidence" value="ECO:0007669"/>
    <property type="project" value="TreeGrafter"/>
</dbReference>
<reference evidence="8 9" key="1">
    <citation type="journal article" date="2013" name="BMC Genomics">
        <title>Genomics-driven discovery of the pneumocandin biosynthetic gene cluster in the fungus Glarea lozoyensis.</title>
        <authorList>
            <person name="Chen L."/>
            <person name="Yue Q."/>
            <person name="Zhang X."/>
            <person name="Xiang M."/>
            <person name="Wang C."/>
            <person name="Li S."/>
            <person name="Che Y."/>
            <person name="Ortiz-Lopez F.J."/>
            <person name="Bills G.F."/>
            <person name="Liu X."/>
            <person name="An Z."/>
        </authorList>
    </citation>
    <scope>NUCLEOTIDE SEQUENCE [LARGE SCALE GENOMIC DNA]</scope>
    <source>
        <strain evidence="9">ATCC 20868 / MF5171</strain>
    </source>
</reference>
<dbReference type="PANTHER" id="PTHR32385">
    <property type="entry name" value="MANNOSYL PHOSPHORYLINOSITOL CERAMIDE SYNTHASE"/>
    <property type="match status" value="1"/>
</dbReference>
<dbReference type="Pfam" id="PF04488">
    <property type="entry name" value="Gly_transf_sug"/>
    <property type="match status" value="1"/>
</dbReference>
<organism evidence="8 9">
    <name type="scientific">Glarea lozoyensis (strain ATCC 20868 / MF5171)</name>
    <dbReference type="NCBI Taxonomy" id="1116229"/>
    <lineage>
        <taxon>Eukaryota</taxon>
        <taxon>Fungi</taxon>
        <taxon>Dikarya</taxon>
        <taxon>Ascomycota</taxon>
        <taxon>Pezizomycotina</taxon>
        <taxon>Leotiomycetes</taxon>
        <taxon>Helotiales</taxon>
        <taxon>Helotiaceae</taxon>
        <taxon>Glarea</taxon>
    </lineage>
</organism>
<dbReference type="HOGENOM" id="CLU_036369_3_0_1"/>
<evidence type="ECO:0000256" key="7">
    <source>
        <dbReference type="SAM" id="Phobius"/>
    </source>
</evidence>
<keyword evidence="5 7" id="KW-1133">Transmembrane helix</keyword>
<dbReference type="InterPro" id="IPR007577">
    <property type="entry name" value="GlycoTrfase_DXD_sugar-bd_CS"/>
</dbReference>
<dbReference type="GO" id="GO:0016020">
    <property type="term" value="C:membrane"/>
    <property type="evidence" value="ECO:0007669"/>
    <property type="project" value="UniProtKB-SubCell"/>
</dbReference>
<feature type="transmembrane region" description="Helical" evidence="7">
    <location>
        <begin position="270"/>
        <end position="292"/>
    </location>
</feature>
<dbReference type="GO" id="GO:0051999">
    <property type="term" value="P:mannosyl-inositol phosphorylceramide biosynthetic process"/>
    <property type="evidence" value="ECO:0007669"/>
    <property type="project" value="TreeGrafter"/>
</dbReference>
<dbReference type="AlphaFoldDB" id="S3D8H1"/>
<feature type="transmembrane region" description="Helical" evidence="7">
    <location>
        <begin position="6"/>
        <end position="31"/>
    </location>
</feature>
<dbReference type="FunFam" id="3.90.550.20:FF:000001">
    <property type="entry name" value="MIPC synthase subunit (SurA)"/>
    <property type="match status" value="1"/>
</dbReference>
<evidence type="ECO:0000256" key="5">
    <source>
        <dbReference type="ARBA" id="ARBA00022989"/>
    </source>
</evidence>
<evidence type="ECO:0000256" key="2">
    <source>
        <dbReference type="ARBA" id="ARBA00009003"/>
    </source>
</evidence>
<keyword evidence="6 7" id="KW-0472">Membrane</keyword>
<dbReference type="STRING" id="1116229.S3D8H1"/>
<dbReference type="Gene3D" id="3.90.550.20">
    <property type="match status" value="1"/>
</dbReference>
<keyword evidence="3" id="KW-0808">Transferase</keyword>
<evidence type="ECO:0000313" key="8">
    <source>
        <dbReference type="EMBL" id="EPE34050.1"/>
    </source>
</evidence>
<dbReference type="OMA" id="NRHSWSF"/>
<dbReference type="KEGG" id="glz:GLAREA_07063"/>
<comment type="similarity">
    <text evidence="2">Belongs to the glycosyltransferase 32 family.</text>
</comment>
<name>S3D8H1_GLAL2</name>
<keyword evidence="4 7" id="KW-0812">Transmembrane</keyword>
<sequence>MRRGTVIFVVINLIIIGSLINACSTLISLLFENASRFAIPGAEIPAPNSDLNDNRTQLIPKIIHQTYINSSIPAKWKEGQQACVNLHDDYEYMLWTDEKSRAFIAKEYEWFLATFDSYPFPIERADAIRYFILYHYGGIYIDLDDGCNRRLDPLLSYPAWLRRTVPTGISNDAMGAVPQHPFFKFVIGKLADYNRNWVLPYISVMGSTGPLFLSVMWKQYMWEHNQPEEAVRVLMPAEYKGNPWSFFVISKGSSWHGKDAQTIFWMGKHWFFLTVSGFLIAGVVGGALWWLWSMWVMETGKTSHGRKRLSFWRRLSSKDRYELVDRMA</sequence>
<dbReference type="OrthoDB" id="3647at2759"/>
<dbReference type="InterPro" id="IPR051706">
    <property type="entry name" value="Glycosyltransferase_domain"/>
</dbReference>
<dbReference type="eggNOG" id="ENOG502QS3D">
    <property type="taxonomic scope" value="Eukaryota"/>
</dbReference>
<evidence type="ECO:0000256" key="6">
    <source>
        <dbReference type="ARBA" id="ARBA00023136"/>
    </source>
</evidence>
<accession>S3D8H1</accession>
<dbReference type="InterPro" id="IPR029044">
    <property type="entry name" value="Nucleotide-diphossugar_trans"/>
</dbReference>
<comment type="subcellular location">
    <subcellularLocation>
        <location evidence="1">Membrane</location>
        <topology evidence="1">Multi-pass membrane protein</topology>
    </subcellularLocation>
</comment>
<evidence type="ECO:0008006" key="10">
    <source>
        <dbReference type="Google" id="ProtNLM"/>
    </source>
</evidence>
<dbReference type="Proteomes" id="UP000016922">
    <property type="component" value="Unassembled WGS sequence"/>
</dbReference>
<evidence type="ECO:0000256" key="4">
    <source>
        <dbReference type="ARBA" id="ARBA00022692"/>
    </source>
</evidence>
<dbReference type="PANTHER" id="PTHR32385:SF20">
    <property type="entry name" value="MANNOSYL PHOSPHORYLINOSITOL CERAMIDE SYNTHASE CSH1-RELATED"/>
    <property type="match status" value="1"/>
</dbReference>